<dbReference type="Gene3D" id="3.40.50.2300">
    <property type="match status" value="1"/>
</dbReference>
<dbReference type="CDD" id="cd06170">
    <property type="entry name" value="LuxR_C_like"/>
    <property type="match status" value="1"/>
</dbReference>
<evidence type="ECO:0000313" key="6">
    <source>
        <dbReference type="Proteomes" id="UP000216339"/>
    </source>
</evidence>
<keyword evidence="1" id="KW-0805">Transcription regulation</keyword>
<dbReference type="InterPro" id="IPR000792">
    <property type="entry name" value="Tscrpt_reg_LuxR_C"/>
</dbReference>
<evidence type="ECO:0000256" key="3">
    <source>
        <dbReference type="ARBA" id="ARBA00023163"/>
    </source>
</evidence>
<dbReference type="SUPFAM" id="SSF46894">
    <property type="entry name" value="C-terminal effector domain of the bipartite response regulators"/>
    <property type="match status" value="1"/>
</dbReference>
<evidence type="ECO:0000259" key="4">
    <source>
        <dbReference type="PROSITE" id="PS50043"/>
    </source>
</evidence>
<keyword evidence="6" id="KW-1185">Reference proteome</keyword>
<evidence type="ECO:0000256" key="1">
    <source>
        <dbReference type="ARBA" id="ARBA00023015"/>
    </source>
</evidence>
<dbReference type="PANTHER" id="PTHR44688">
    <property type="entry name" value="DNA-BINDING TRANSCRIPTIONAL ACTIVATOR DEVR_DOSR"/>
    <property type="match status" value="1"/>
</dbReference>
<keyword evidence="2" id="KW-0238">DNA-binding</keyword>
<dbReference type="Pfam" id="PF00196">
    <property type="entry name" value="GerE"/>
    <property type="match status" value="1"/>
</dbReference>
<dbReference type="PANTHER" id="PTHR44688:SF25">
    <property type="entry name" value="HTH LUXR-TYPE DOMAIN-CONTAINING PROTEIN"/>
    <property type="match status" value="1"/>
</dbReference>
<dbReference type="Proteomes" id="UP000216339">
    <property type="component" value="Unassembled WGS sequence"/>
</dbReference>
<dbReference type="PROSITE" id="PS50043">
    <property type="entry name" value="HTH_LUXR_2"/>
    <property type="match status" value="1"/>
</dbReference>
<dbReference type="GO" id="GO:0003677">
    <property type="term" value="F:DNA binding"/>
    <property type="evidence" value="ECO:0007669"/>
    <property type="project" value="UniProtKB-KW"/>
</dbReference>
<dbReference type="RefSeq" id="WP_095509331.1">
    <property type="nucleotide sequence ID" value="NZ_MQWD01000001.1"/>
</dbReference>
<dbReference type="AlphaFoldDB" id="A0A271IXM1"/>
<name>A0A271IXM1_9BACT</name>
<dbReference type="GO" id="GO:0006355">
    <property type="term" value="P:regulation of DNA-templated transcription"/>
    <property type="evidence" value="ECO:0007669"/>
    <property type="project" value="InterPro"/>
</dbReference>
<sequence length="193" mass="19470">MILSVTPSTHDPLRVRVDAADPLVRAALPALLVAAGADVVPDAAEADVVLLANAAGAPDDDLPTVALVADGDAARAAWLAGARGLLPRDADGDALLAALGAVAQGLLVVDPAFEDALGAPTGAVPDGVEPLTDREREVLALLAEGLPNKLVADRLGITERTARYHVAQILAKLGAQSRTEAVVTGARLGLVAL</sequence>
<dbReference type="OrthoDB" id="1727128at2"/>
<feature type="domain" description="HTH luxR-type" evidence="4">
    <location>
        <begin position="124"/>
        <end position="189"/>
    </location>
</feature>
<dbReference type="PRINTS" id="PR00038">
    <property type="entry name" value="HTHLUXR"/>
</dbReference>
<dbReference type="InterPro" id="IPR016032">
    <property type="entry name" value="Sig_transdc_resp-reg_C-effctor"/>
</dbReference>
<accession>A0A271IXM1</accession>
<dbReference type="SMART" id="SM00421">
    <property type="entry name" value="HTH_LUXR"/>
    <property type="match status" value="1"/>
</dbReference>
<dbReference type="EMBL" id="MQWD01000001">
    <property type="protein sequence ID" value="PAP75688.1"/>
    <property type="molecule type" value="Genomic_DNA"/>
</dbReference>
<organism evidence="5 6">
    <name type="scientific">Rubrivirga marina</name>
    <dbReference type="NCBI Taxonomy" id="1196024"/>
    <lineage>
        <taxon>Bacteria</taxon>
        <taxon>Pseudomonadati</taxon>
        <taxon>Rhodothermota</taxon>
        <taxon>Rhodothermia</taxon>
        <taxon>Rhodothermales</taxon>
        <taxon>Rubricoccaceae</taxon>
        <taxon>Rubrivirga</taxon>
    </lineage>
</organism>
<comment type="caution">
    <text evidence="5">The sequence shown here is derived from an EMBL/GenBank/DDBJ whole genome shotgun (WGS) entry which is preliminary data.</text>
</comment>
<evidence type="ECO:0000256" key="2">
    <source>
        <dbReference type="ARBA" id="ARBA00023125"/>
    </source>
</evidence>
<gene>
    <name evidence="5" type="ORF">BSZ37_04175</name>
</gene>
<reference evidence="5 6" key="1">
    <citation type="submission" date="2016-11" db="EMBL/GenBank/DDBJ databases">
        <title>Study of marine rhodopsin-containing bacteria.</title>
        <authorList>
            <person name="Yoshizawa S."/>
            <person name="Kumagai Y."/>
            <person name="Kogure K."/>
        </authorList>
    </citation>
    <scope>NUCLEOTIDE SEQUENCE [LARGE SCALE GENOMIC DNA]</scope>
    <source>
        <strain evidence="5 6">SAORIC-28</strain>
    </source>
</reference>
<keyword evidence="3" id="KW-0804">Transcription</keyword>
<evidence type="ECO:0000313" key="5">
    <source>
        <dbReference type="EMBL" id="PAP75688.1"/>
    </source>
</evidence>
<protein>
    <recommendedName>
        <fullName evidence="4">HTH luxR-type domain-containing protein</fullName>
    </recommendedName>
</protein>
<proteinExistence type="predicted"/>